<feature type="domain" description="Dockerin" evidence="2">
    <location>
        <begin position="495"/>
        <end position="561"/>
    </location>
</feature>
<proteinExistence type="predicted"/>
<sequence>MKFRKRILSMAAVCVMLFDVMSIPASADEIETKTVSSANRLCVFSGWGTGFSKWAVEAGKSKAVSDKAAEMLFGEKGLKMNMVRYEVSGGDDPAHSHFLDSDKMPPSWIKTVTDNNGKIDHVLDLSKDKNRIALLKKCITSAGGKLSVELCPTSPPYYMTVSGCTAGAVYSGNDNLRADCRNAYGKYIASAVNAMAGQGVSVTSIAPMNEPSSLHWKAGDTRREGFHVSQGEPQSKLLIAVSNALNSAGLSKVSISASDETDIDTAAASLGALSSQAAGTVSKVNIHSSEHENADFTALAQKYAGIRITDADGCYTAGENAGEMSAALGISKRIISDLQNSRASAWLMWQAVCDGRPDLDAGYLGLLYRDNMTGSLDATQKYYAFGQFSRYIGAASTLIKVDEDTIAAYERSNNRLTIVAVNDCSCVKEVKYYLDGFGLLKGSSVTEIRTSGSLYDGEQWSVTDNAAVVTSTGFSADLAPNSVTTYVIDGAVLHVTGTLGDVNGDGHINVTDRTLTAAHVKFARFLPDDAQLLADVNCDGLINITDITRMAAHIKGKRFIKDVRRYNEDDFITDAENDVISDYDIASDG</sequence>
<dbReference type="InterPro" id="IPR013780">
    <property type="entry name" value="Glyco_hydro_b"/>
</dbReference>
<dbReference type="Proteomes" id="UP000186015">
    <property type="component" value="Unassembled WGS sequence"/>
</dbReference>
<evidence type="ECO:0000256" key="1">
    <source>
        <dbReference type="SAM" id="SignalP"/>
    </source>
</evidence>
<reference evidence="3 4" key="1">
    <citation type="submission" date="2016-10" db="EMBL/GenBank/DDBJ databases">
        <authorList>
            <person name="de Groot N.N."/>
        </authorList>
    </citation>
    <scope>NUCLEOTIDE SEQUENCE [LARGE SCALE GENOMIC DNA]</scope>
    <source>
        <strain evidence="3 4">KH2T6</strain>
    </source>
</reference>
<dbReference type="Gene3D" id="2.60.40.1180">
    <property type="entry name" value="Golgi alpha-mannosidase II"/>
    <property type="match status" value="1"/>
</dbReference>
<dbReference type="InterPro" id="IPR002105">
    <property type="entry name" value="Dockerin_1_rpt"/>
</dbReference>
<protein>
    <submittedName>
        <fullName evidence="3">O-Glycosyl hydrolase</fullName>
    </submittedName>
</protein>
<dbReference type="PANTHER" id="PTHR42767">
    <property type="entry name" value="ENDO-BETA-1,6-GALACTANASE"/>
    <property type="match status" value="1"/>
</dbReference>
<dbReference type="PROSITE" id="PS00018">
    <property type="entry name" value="EF_HAND_1"/>
    <property type="match status" value="1"/>
</dbReference>
<dbReference type="RefSeq" id="WP_074833439.1">
    <property type="nucleotide sequence ID" value="NZ_FOAT01000008.1"/>
</dbReference>
<dbReference type="InterPro" id="IPR017853">
    <property type="entry name" value="GH"/>
</dbReference>
<dbReference type="InterPro" id="IPR039514">
    <property type="entry name" value="6GAL-like"/>
</dbReference>
<accession>A0A1H7L6D6</accession>
<dbReference type="CDD" id="cd14256">
    <property type="entry name" value="Dockerin_I"/>
    <property type="match status" value="1"/>
</dbReference>
<dbReference type="PANTHER" id="PTHR42767:SF1">
    <property type="entry name" value="ENDO-BETA-1,6-GALACTANASE-LIKE DOMAIN-CONTAINING PROTEIN"/>
    <property type="match status" value="1"/>
</dbReference>
<dbReference type="AlphaFoldDB" id="A0A1H7L6D6"/>
<dbReference type="SUPFAM" id="SSF51445">
    <property type="entry name" value="(Trans)glycosidases"/>
    <property type="match status" value="1"/>
</dbReference>
<dbReference type="Pfam" id="PF14587">
    <property type="entry name" value="Glyco_hydr_30_2"/>
    <property type="match status" value="1"/>
</dbReference>
<dbReference type="GO" id="GO:0004553">
    <property type="term" value="F:hydrolase activity, hydrolyzing O-glycosyl compounds"/>
    <property type="evidence" value="ECO:0007669"/>
    <property type="project" value="InterPro"/>
</dbReference>
<dbReference type="InterPro" id="IPR036439">
    <property type="entry name" value="Dockerin_dom_sf"/>
</dbReference>
<dbReference type="EMBL" id="FOAT01000008">
    <property type="protein sequence ID" value="SEK94561.1"/>
    <property type="molecule type" value="Genomic_DNA"/>
</dbReference>
<feature type="chain" id="PRO_5010172821" evidence="1">
    <location>
        <begin position="28"/>
        <end position="589"/>
    </location>
</feature>
<dbReference type="InterPro" id="IPR018247">
    <property type="entry name" value="EF_Hand_1_Ca_BS"/>
</dbReference>
<organism evidence="3 4">
    <name type="scientific">Ruminococcus albus</name>
    <dbReference type="NCBI Taxonomy" id="1264"/>
    <lineage>
        <taxon>Bacteria</taxon>
        <taxon>Bacillati</taxon>
        <taxon>Bacillota</taxon>
        <taxon>Clostridia</taxon>
        <taxon>Eubacteriales</taxon>
        <taxon>Oscillospiraceae</taxon>
        <taxon>Ruminococcus</taxon>
    </lineage>
</organism>
<dbReference type="GO" id="GO:0000272">
    <property type="term" value="P:polysaccharide catabolic process"/>
    <property type="evidence" value="ECO:0007669"/>
    <property type="project" value="InterPro"/>
</dbReference>
<dbReference type="OrthoDB" id="9806701at2"/>
<dbReference type="PROSITE" id="PS51766">
    <property type="entry name" value="DOCKERIN"/>
    <property type="match status" value="1"/>
</dbReference>
<dbReference type="InterPro" id="IPR016134">
    <property type="entry name" value="Dockerin_dom"/>
</dbReference>
<dbReference type="SUPFAM" id="SSF63446">
    <property type="entry name" value="Type I dockerin domain"/>
    <property type="match status" value="1"/>
</dbReference>
<evidence type="ECO:0000313" key="4">
    <source>
        <dbReference type="Proteomes" id="UP000186015"/>
    </source>
</evidence>
<keyword evidence="3" id="KW-0378">Hydrolase</keyword>
<gene>
    <name evidence="3" type="ORF">SAMN05216469_10876</name>
</gene>
<feature type="signal peptide" evidence="1">
    <location>
        <begin position="1"/>
        <end position="27"/>
    </location>
</feature>
<dbReference type="Gene3D" id="3.20.20.80">
    <property type="entry name" value="Glycosidases"/>
    <property type="match status" value="1"/>
</dbReference>
<evidence type="ECO:0000259" key="2">
    <source>
        <dbReference type="PROSITE" id="PS51766"/>
    </source>
</evidence>
<evidence type="ECO:0000313" key="3">
    <source>
        <dbReference type="EMBL" id="SEK94561.1"/>
    </source>
</evidence>
<dbReference type="InterPro" id="IPR039743">
    <property type="entry name" value="6GAL/EXGAL"/>
</dbReference>
<dbReference type="Pfam" id="PF00404">
    <property type="entry name" value="Dockerin_1"/>
    <property type="match status" value="1"/>
</dbReference>
<name>A0A1H7L6D6_RUMAL</name>
<keyword evidence="1" id="KW-0732">Signal</keyword>
<dbReference type="Gene3D" id="1.10.1330.10">
    <property type="entry name" value="Dockerin domain"/>
    <property type="match status" value="1"/>
</dbReference>